<dbReference type="GO" id="GO:0047429">
    <property type="term" value="F:nucleoside triphosphate diphosphatase activity"/>
    <property type="evidence" value="ECO:0007669"/>
    <property type="project" value="UniProtKB-ARBA"/>
</dbReference>
<dbReference type="SUPFAM" id="SSF101386">
    <property type="entry name" value="all-alpha NTP pyrophosphatases"/>
    <property type="match status" value="1"/>
</dbReference>
<dbReference type="PIRSF" id="PIRSF002845">
    <property type="entry name" value="Ttrprl_mtas_MazG"/>
    <property type="match status" value="1"/>
</dbReference>
<dbReference type="InterPro" id="IPR035996">
    <property type="entry name" value="4pyrrol_Methylase_sf"/>
</dbReference>
<dbReference type="Pfam" id="PF03819">
    <property type="entry name" value="MazG"/>
    <property type="match status" value="1"/>
</dbReference>
<protein>
    <submittedName>
        <fullName evidence="3">MazG nucleotide pyrophosphohydrolase domain protein</fullName>
    </submittedName>
</protein>
<dbReference type="CDD" id="cd11723">
    <property type="entry name" value="YabN_N_like"/>
    <property type="match status" value="1"/>
</dbReference>
<dbReference type="PANTHER" id="PTHR30522">
    <property type="entry name" value="NUCLEOSIDE TRIPHOSPHATE PYROPHOSPHOHYDROLASE"/>
    <property type="match status" value="1"/>
</dbReference>
<dbReference type="InterPro" id="IPR014777">
    <property type="entry name" value="4pyrrole_Mease_sub1"/>
</dbReference>
<reference evidence="3 4" key="1">
    <citation type="submission" date="2016-01" db="EMBL/GenBank/DDBJ databases">
        <authorList>
            <person name="Mitreva M."/>
            <person name="Pepin K.H."/>
            <person name="Mihindukulasuriya K.A."/>
            <person name="Fulton R."/>
            <person name="Fronick C."/>
            <person name="O'Laughlin M."/>
            <person name="Miner T."/>
            <person name="Herter B."/>
            <person name="Rosa B.A."/>
            <person name="Cordes M."/>
            <person name="Tomlinson C."/>
            <person name="Wollam A."/>
            <person name="Palsikar V.B."/>
            <person name="Mardis E.R."/>
            <person name="Wilson R.K."/>
        </authorList>
    </citation>
    <scope>NUCLEOTIDE SEQUENCE [LARGE SCALE GENOMIC DNA]</scope>
    <source>
        <strain evidence="3 4">MJR7738</strain>
    </source>
</reference>
<name>A0ABD4ECB2_STALU</name>
<dbReference type="EMBL" id="LRQI01000096">
    <property type="protein sequence ID" value="KXA36068.1"/>
    <property type="molecule type" value="Genomic_DNA"/>
</dbReference>
<dbReference type="Gene3D" id="3.40.1010.10">
    <property type="entry name" value="Cobalt-precorrin-4 Transmethylase, Domain 1"/>
    <property type="match status" value="1"/>
</dbReference>
<dbReference type="PANTHER" id="PTHR30522:SF0">
    <property type="entry name" value="NUCLEOSIDE TRIPHOSPHATE PYROPHOSPHOHYDROLASE"/>
    <property type="match status" value="1"/>
</dbReference>
<organism evidence="3 4">
    <name type="scientific">Staphylococcus lugdunensis</name>
    <dbReference type="NCBI Taxonomy" id="28035"/>
    <lineage>
        <taxon>Bacteria</taxon>
        <taxon>Bacillati</taxon>
        <taxon>Bacillota</taxon>
        <taxon>Bacilli</taxon>
        <taxon>Bacillales</taxon>
        <taxon>Staphylococcaceae</taxon>
        <taxon>Staphylococcus</taxon>
    </lineage>
</organism>
<proteinExistence type="predicted"/>
<dbReference type="AlphaFoldDB" id="A0ABD4ECB2"/>
<dbReference type="InterPro" id="IPR048015">
    <property type="entry name" value="NTP-PPase_MazG-like_N"/>
</dbReference>
<feature type="domain" description="NTP pyrophosphohydrolase MazG-like" evidence="2">
    <location>
        <begin position="272"/>
        <end position="345"/>
    </location>
</feature>
<dbReference type="InterPro" id="IPR035013">
    <property type="entry name" value="YabN_N"/>
</dbReference>
<gene>
    <name evidence="3" type="ORF">HMPREF3225_02424</name>
</gene>
<dbReference type="InterPro" id="IPR004518">
    <property type="entry name" value="MazG-like_dom"/>
</dbReference>
<evidence type="ECO:0000313" key="3">
    <source>
        <dbReference type="EMBL" id="KXA36068.1"/>
    </source>
</evidence>
<dbReference type="SUPFAM" id="SSF53790">
    <property type="entry name" value="Tetrapyrrole methylase"/>
    <property type="match status" value="1"/>
</dbReference>
<dbReference type="InterPro" id="IPR000878">
    <property type="entry name" value="4pyrrol_Mease"/>
</dbReference>
<dbReference type="Pfam" id="PF00590">
    <property type="entry name" value="TP_methylase"/>
    <property type="match status" value="1"/>
</dbReference>
<evidence type="ECO:0000259" key="2">
    <source>
        <dbReference type="Pfam" id="PF03819"/>
    </source>
</evidence>
<dbReference type="FunFam" id="3.40.1010.10:FF:000008">
    <property type="entry name" value="Similar to nucleoside triphosphate pyrophosphohydrolase, MazG"/>
    <property type="match status" value="1"/>
</dbReference>
<feature type="domain" description="Tetrapyrrole methylase" evidence="1">
    <location>
        <begin position="19"/>
        <end position="221"/>
    </location>
</feature>
<evidence type="ECO:0000313" key="4">
    <source>
        <dbReference type="Proteomes" id="UP000070063"/>
    </source>
</evidence>
<accession>A0ABD4ECB2</accession>
<dbReference type="InterPro" id="IPR011551">
    <property type="entry name" value="NTP_PyrPHydrolase_MazG"/>
</dbReference>
<dbReference type="Proteomes" id="UP000070063">
    <property type="component" value="Unassembled WGS sequence"/>
</dbReference>
<dbReference type="GO" id="GO:0006950">
    <property type="term" value="P:response to stress"/>
    <property type="evidence" value="ECO:0007669"/>
    <property type="project" value="UniProtKB-ARBA"/>
</dbReference>
<dbReference type="FunFam" id="1.10.287.1080:FF:000001">
    <property type="entry name" value="Nucleoside triphosphate pyrophosphohydrolase"/>
    <property type="match status" value="1"/>
</dbReference>
<sequence>MEINYIILKQGVDDNMTHKITIIGLGNYGLDDLPLGIYRFIQQQDCVYARTLAHPVIEALREDIHFETFDDIYEAHQSFEDVYQTIVDRLLELAQQQDVIYAVPGHPYVAETTTMLLLEAEKQRDDVSVNVLGGKSFIDDIFAAVKIDPNNGFTMLDGTDIQPERLNVRTATIITQVYSNMVAADLKITLMERYPDDYHVKIVDGAHGDNAQITELPLYELDRDASYFNNLTSVFVPAVEDERVLYSDFDFAVQTIDTLVDDDHGCPWDKAQTHASLKRYLLEETFELFEAIDNKDDWHMIEELGDILLQVLLHTSIGKKEGYMDIREVIDGLNAKMIRRHPHIFGEQHAETIDDLNTIWLEAKQQEGKTPRVKFEKVFADHFMSLYDKTKNKDFDENMLKAYLQQGEAES</sequence>
<evidence type="ECO:0000259" key="1">
    <source>
        <dbReference type="Pfam" id="PF00590"/>
    </source>
</evidence>
<dbReference type="CDD" id="cd11528">
    <property type="entry name" value="NTP-PPase_MazG_Nterm"/>
    <property type="match status" value="1"/>
</dbReference>
<comment type="caution">
    <text evidence="3">The sequence shown here is derived from an EMBL/GenBank/DDBJ whole genome shotgun (WGS) entry which is preliminary data.</text>
</comment>
<dbReference type="Gene3D" id="1.10.287.1080">
    <property type="entry name" value="MazG-like"/>
    <property type="match status" value="1"/>
</dbReference>
<dbReference type="InterPro" id="IPR024180">
    <property type="entry name" value="Tetrapyrrole_Mease/MazG_pred"/>
</dbReference>